<dbReference type="Gene3D" id="3.80.10.10">
    <property type="entry name" value="Ribonuclease Inhibitor"/>
    <property type="match status" value="1"/>
</dbReference>
<dbReference type="STRING" id="4081.A0A3Q7JB51"/>
<evidence type="ECO:0000313" key="2">
    <source>
        <dbReference type="Proteomes" id="UP000004994"/>
    </source>
</evidence>
<dbReference type="SMR" id="A0A3Q7JB51"/>
<dbReference type="EnsemblPlants" id="Solyc12g070110.1.1">
    <property type="protein sequence ID" value="Solyc12g070110.1.1.1"/>
    <property type="gene ID" value="Solyc12g070110.1"/>
</dbReference>
<name>A0A3Q7JB51_SOLLC</name>
<dbReference type="InParanoid" id="A0A3Q7JB51"/>
<keyword evidence="2" id="KW-1185">Reference proteome</keyword>
<dbReference type="AlphaFoldDB" id="A0A3Q7JB51"/>
<reference evidence="1" key="2">
    <citation type="submission" date="2019-01" db="UniProtKB">
        <authorList>
            <consortium name="EnsemblPlants"/>
        </authorList>
    </citation>
    <scope>IDENTIFICATION</scope>
    <source>
        <strain evidence="1">cv. Heinz 1706</strain>
    </source>
</reference>
<proteinExistence type="predicted"/>
<accession>A0A3Q7JB51</accession>
<dbReference type="Gramene" id="Solyc12g070110.1.1">
    <property type="protein sequence ID" value="Solyc12g070110.1.1.1"/>
    <property type="gene ID" value="Solyc12g070110.1"/>
</dbReference>
<dbReference type="Proteomes" id="UP000004994">
    <property type="component" value="Chromosome 12"/>
</dbReference>
<dbReference type="PaxDb" id="4081-Solyc12g070110.1.1"/>
<organism evidence="1">
    <name type="scientific">Solanum lycopersicum</name>
    <name type="common">Tomato</name>
    <name type="synonym">Lycopersicon esculentum</name>
    <dbReference type="NCBI Taxonomy" id="4081"/>
    <lineage>
        <taxon>Eukaryota</taxon>
        <taxon>Viridiplantae</taxon>
        <taxon>Streptophyta</taxon>
        <taxon>Embryophyta</taxon>
        <taxon>Tracheophyta</taxon>
        <taxon>Spermatophyta</taxon>
        <taxon>Magnoliopsida</taxon>
        <taxon>eudicotyledons</taxon>
        <taxon>Gunneridae</taxon>
        <taxon>Pentapetalae</taxon>
        <taxon>asterids</taxon>
        <taxon>lamiids</taxon>
        <taxon>Solanales</taxon>
        <taxon>Solanaceae</taxon>
        <taxon>Solanoideae</taxon>
        <taxon>Solaneae</taxon>
        <taxon>Solanum</taxon>
        <taxon>Solanum subgen. Lycopersicon</taxon>
    </lineage>
</organism>
<evidence type="ECO:0000313" key="1">
    <source>
        <dbReference type="EnsemblPlants" id="Solyc12g070110.1.1.1"/>
    </source>
</evidence>
<dbReference type="InterPro" id="IPR032675">
    <property type="entry name" value="LRR_dom_sf"/>
</dbReference>
<sequence>MDLSYNQLYGKVPESLCKVRTSEELTLKHNFFTYIEPHSQKVIDEIVLGMNFIIDLENQIKLVKCEVFFAK</sequence>
<reference evidence="1" key="1">
    <citation type="journal article" date="2012" name="Nature">
        <title>The tomato genome sequence provides insights into fleshy fruit evolution.</title>
        <authorList>
            <consortium name="Tomato Genome Consortium"/>
        </authorList>
    </citation>
    <scope>NUCLEOTIDE SEQUENCE [LARGE SCALE GENOMIC DNA]</scope>
    <source>
        <strain evidence="1">cv. Heinz 1706</strain>
    </source>
</reference>
<protein>
    <submittedName>
        <fullName evidence="1">Uncharacterized protein</fullName>
    </submittedName>
</protein>